<dbReference type="Proteomes" id="UP000814033">
    <property type="component" value="Unassembled WGS sequence"/>
</dbReference>
<evidence type="ECO:0000313" key="2">
    <source>
        <dbReference type="Proteomes" id="UP000814033"/>
    </source>
</evidence>
<keyword evidence="2" id="KW-1185">Reference proteome</keyword>
<proteinExistence type="predicted"/>
<reference evidence="1" key="1">
    <citation type="submission" date="2021-02" db="EMBL/GenBank/DDBJ databases">
        <authorList>
            <consortium name="DOE Joint Genome Institute"/>
            <person name="Ahrendt S."/>
            <person name="Looney B.P."/>
            <person name="Miyauchi S."/>
            <person name="Morin E."/>
            <person name="Drula E."/>
            <person name="Courty P.E."/>
            <person name="Chicoki N."/>
            <person name="Fauchery L."/>
            <person name="Kohler A."/>
            <person name="Kuo A."/>
            <person name="Labutti K."/>
            <person name="Pangilinan J."/>
            <person name="Lipzen A."/>
            <person name="Riley R."/>
            <person name="Andreopoulos W."/>
            <person name="He G."/>
            <person name="Johnson J."/>
            <person name="Barry K.W."/>
            <person name="Grigoriev I.V."/>
            <person name="Nagy L."/>
            <person name="Hibbett D."/>
            <person name="Henrissat B."/>
            <person name="Matheny P.B."/>
            <person name="Labbe J."/>
            <person name="Martin F."/>
        </authorList>
    </citation>
    <scope>NUCLEOTIDE SEQUENCE</scope>
    <source>
        <strain evidence="1">FP105234-sp</strain>
    </source>
</reference>
<organism evidence="1 2">
    <name type="scientific">Auriscalpium vulgare</name>
    <dbReference type="NCBI Taxonomy" id="40419"/>
    <lineage>
        <taxon>Eukaryota</taxon>
        <taxon>Fungi</taxon>
        <taxon>Dikarya</taxon>
        <taxon>Basidiomycota</taxon>
        <taxon>Agaricomycotina</taxon>
        <taxon>Agaricomycetes</taxon>
        <taxon>Russulales</taxon>
        <taxon>Auriscalpiaceae</taxon>
        <taxon>Auriscalpium</taxon>
    </lineage>
</organism>
<name>A0ACB8RHJ2_9AGAM</name>
<sequence>MPFEAYVHIDGPYTHRQAVEAVSKSISVDPESGVDCVSLAGWDQREDQVCVSSPNMPWIPEIPTHRQYREFSYYADGMLGPFELMKWPQVFDAMFPHALAAPANPKLIPSAFLPVEKFPKFEDKTIPWLEWDNKWFCTWLPGGKAGIVHPDYSTKLEDATAEAALRIQASKALRSSVPAKRSADGAGADAAHTLAEQLLLNSQYVHDTLMRTPLSLPEVVQWFREGQRLLLELRALIIYMEVVKPRIDDPLFKADRVLPVRGVITEKMMLARTLHRVGVPVWLVRPAHTITHQTAVLQAVRMTPWSNFMSNKQFLVHGDSYQKAPAWIDAPSLDAAMEGLGHHIRKFSLSSRPLVRAKVAYGQEDAEEVAKAERLALEKAGRQADSGLNDLVASPSAAGTSRRPGAPAAAREHRGKPPPGDPARPKWLTPECDWLARVIARNTGIQPRENQPFLYNLPPAHIFFASGGTQGQKMHLWLLIRPWCISQTIRPPDGGRVLLTTTGWRIALEGRYHQIAVPSEWSIQPNSSAADIKKLPPDPRSQPAVHRRPDRRAMRRVCDRVDINVRFGVQGGFKPYQADLDPLPEWGSQRVSRADADSDERIWAEAVWELSSINFRLELLAMDRLMNAKSYSPEADWGRAREHEVMLLWEGDGRVSPMWDRSGVVCGIDAPSAPARLGAFIRWARIMNAWPAARGRLTEAAQGIDQDKYEAHIAGFYSRQFYEVHGRMPTFPVKAPSSLARHL</sequence>
<reference evidence="1" key="2">
    <citation type="journal article" date="2022" name="New Phytol.">
        <title>Evolutionary transition to the ectomycorrhizal habit in the genomes of a hyperdiverse lineage of mushroom-forming fungi.</title>
        <authorList>
            <person name="Looney B."/>
            <person name="Miyauchi S."/>
            <person name="Morin E."/>
            <person name="Drula E."/>
            <person name="Courty P.E."/>
            <person name="Kohler A."/>
            <person name="Kuo A."/>
            <person name="LaButti K."/>
            <person name="Pangilinan J."/>
            <person name="Lipzen A."/>
            <person name="Riley R."/>
            <person name="Andreopoulos W."/>
            <person name="He G."/>
            <person name="Johnson J."/>
            <person name="Nolan M."/>
            <person name="Tritt A."/>
            <person name="Barry K.W."/>
            <person name="Grigoriev I.V."/>
            <person name="Nagy L.G."/>
            <person name="Hibbett D."/>
            <person name="Henrissat B."/>
            <person name="Matheny P.B."/>
            <person name="Labbe J."/>
            <person name="Martin F.M."/>
        </authorList>
    </citation>
    <scope>NUCLEOTIDE SEQUENCE</scope>
    <source>
        <strain evidence="1">FP105234-sp</strain>
    </source>
</reference>
<protein>
    <submittedName>
        <fullName evidence="1">Uncharacterized protein</fullName>
    </submittedName>
</protein>
<accession>A0ACB8RHJ2</accession>
<evidence type="ECO:0000313" key="1">
    <source>
        <dbReference type="EMBL" id="KAI0043377.1"/>
    </source>
</evidence>
<dbReference type="EMBL" id="MU276021">
    <property type="protein sequence ID" value="KAI0043377.1"/>
    <property type="molecule type" value="Genomic_DNA"/>
</dbReference>
<gene>
    <name evidence="1" type="ORF">FA95DRAFT_1609448</name>
</gene>
<comment type="caution">
    <text evidence="1">The sequence shown here is derived from an EMBL/GenBank/DDBJ whole genome shotgun (WGS) entry which is preliminary data.</text>
</comment>